<evidence type="ECO:0000256" key="1">
    <source>
        <dbReference type="ARBA" id="ARBA00009661"/>
    </source>
</evidence>
<sequence length="577" mass="63573">MSQPSRLLNIHKNSNRQNIDEKAIDQSIGSEENVEEIDSDDKNNKRQKKRGIFPKVATNIMRAWLFQHLSHPYPSEEQKKQLAQDTGLTILQVNNWFINARRRIVQPMIDQSNRAGPHGYGSDGTPCLPYIENQQFGYNRSTPGFTPELYSAAHGSSLGMPVAAAAAAAAYQNMSAAQYMTAGQQAAMLHQQAAIMGGHPSYIQAAAAAAAIGYSNTPVSYSHSSLHQYHVFPNNNSPPLSSGASNNFNQHYNNLQAGLSSFSHQNHVGRLDSNNSKTGHSLHNSLSNNSSYIPQEPFNSFKLDKKEIYNHPLFPLLALIFEKCELATTSPKDSTNSANDVCSSESFNDDITAFVKEIMTSEKDLFSADPDINSLIIQAVQVLRFHLLEIEKVHELCDNFCTRYITCLKGKMPIDLVIEDRDSTGSTGSTSSPNNLNFGQSSAIPANQTGLLSNNLNISNSNLLPQICSDHVSTPLSYYNTLSLNNSALAPNETNQYRRSFPNIKNYSRIDVNSKIPNEYADCSVFLNANSESMNSNSNLSINMRSCTTDDNLSTIHNSCNLTTLSNNNNNNKTILG</sequence>
<dbReference type="InterPro" id="IPR050224">
    <property type="entry name" value="TALE_homeobox"/>
</dbReference>
<dbReference type="PROSITE" id="PS50071">
    <property type="entry name" value="HOMEOBOX_2"/>
    <property type="match status" value="1"/>
</dbReference>
<evidence type="ECO:0000256" key="2">
    <source>
        <dbReference type="ARBA" id="ARBA00023125"/>
    </source>
</evidence>
<dbReference type="SMART" id="SM00389">
    <property type="entry name" value="HOX"/>
    <property type="match status" value="1"/>
</dbReference>
<keyword evidence="3 5" id="KW-0371">Homeobox</keyword>
<dbReference type="InterPro" id="IPR009057">
    <property type="entry name" value="Homeodomain-like_sf"/>
</dbReference>
<dbReference type="SUPFAM" id="SSF46689">
    <property type="entry name" value="Homeodomain-like"/>
    <property type="match status" value="1"/>
</dbReference>
<dbReference type="GO" id="GO:0003677">
    <property type="term" value="F:DNA binding"/>
    <property type="evidence" value="ECO:0007669"/>
    <property type="project" value="UniProtKB-UniRule"/>
</dbReference>
<evidence type="ECO:0000256" key="6">
    <source>
        <dbReference type="SAM" id="MobiDB-lite"/>
    </source>
</evidence>
<accession>J7FUV3</accession>
<dbReference type="InterPro" id="IPR001356">
    <property type="entry name" value="HD"/>
</dbReference>
<dbReference type="GO" id="GO:0005634">
    <property type="term" value="C:nucleus"/>
    <property type="evidence" value="ECO:0007669"/>
    <property type="project" value="UniProtKB-SubCell"/>
</dbReference>
<keyword evidence="4 5" id="KW-0539">Nucleus</keyword>
<reference evidence="8" key="1">
    <citation type="submission" date="2012-05" db="EMBL/GenBank/DDBJ databases">
        <title>Transcriptome analysis of a simple eye identifies ovo as a specific regulator of eye regeneration.</title>
        <authorList>
            <person name="Lapan S.W."/>
            <person name="Reddien P.W."/>
        </authorList>
    </citation>
    <scope>NUCLEOTIDE SEQUENCE</scope>
</reference>
<dbReference type="Pfam" id="PF16493">
    <property type="entry name" value="Meis_PKNOX_N"/>
    <property type="match status" value="1"/>
</dbReference>
<protein>
    <submittedName>
        <fullName evidence="8">Meis</fullName>
    </submittedName>
</protein>
<dbReference type="EMBL" id="JX091077">
    <property type="protein sequence ID" value="AFP48375.1"/>
    <property type="molecule type" value="mRNA"/>
</dbReference>
<feature type="region of interest" description="Disordered" evidence="6">
    <location>
        <begin position="266"/>
        <end position="288"/>
    </location>
</feature>
<name>J7FUV3_SCHMD</name>
<feature type="compositionally biased region" description="Polar residues" evidence="6">
    <location>
        <begin position="266"/>
        <end position="279"/>
    </location>
</feature>
<feature type="DNA-binding region" description="Homeobox" evidence="5">
    <location>
        <begin position="46"/>
        <end position="108"/>
    </location>
</feature>
<dbReference type="PANTHER" id="PTHR11850">
    <property type="entry name" value="HOMEOBOX PROTEIN TRANSCRIPTION FACTORS"/>
    <property type="match status" value="1"/>
</dbReference>
<dbReference type="Gene3D" id="1.10.10.60">
    <property type="entry name" value="Homeodomain-like"/>
    <property type="match status" value="1"/>
</dbReference>
<comment type="similarity">
    <text evidence="1">Belongs to the TALE/MEIS homeobox family.</text>
</comment>
<feature type="domain" description="Homeobox" evidence="7">
    <location>
        <begin position="44"/>
        <end position="107"/>
    </location>
</feature>
<dbReference type="AlphaFoldDB" id="J7FUV3"/>
<evidence type="ECO:0000256" key="3">
    <source>
        <dbReference type="ARBA" id="ARBA00023155"/>
    </source>
</evidence>
<evidence type="ECO:0000259" key="7">
    <source>
        <dbReference type="PROSITE" id="PS50071"/>
    </source>
</evidence>
<proteinExistence type="evidence at transcript level"/>
<evidence type="ECO:0000256" key="4">
    <source>
        <dbReference type="ARBA" id="ARBA00023242"/>
    </source>
</evidence>
<dbReference type="CDD" id="cd00086">
    <property type="entry name" value="homeodomain"/>
    <property type="match status" value="1"/>
</dbReference>
<keyword evidence="2 5" id="KW-0238">DNA-binding</keyword>
<organism evidence="8">
    <name type="scientific">Schmidtea mediterranea</name>
    <name type="common">Freshwater planarian flatworm</name>
    <dbReference type="NCBI Taxonomy" id="79327"/>
    <lineage>
        <taxon>Eukaryota</taxon>
        <taxon>Metazoa</taxon>
        <taxon>Spiralia</taxon>
        <taxon>Lophotrochozoa</taxon>
        <taxon>Platyhelminthes</taxon>
        <taxon>Rhabditophora</taxon>
        <taxon>Seriata</taxon>
        <taxon>Tricladida</taxon>
        <taxon>Continenticola</taxon>
        <taxon>Geoplanoidea</taxon>
        <taxon>Dugesiidae</taxon>
        <taxon>Schmidtea</taxon>
    </lineage>
</organism>
<dbReference type="InterPro" id="IPR032453">
    <property type="entry name" value="PKNOX/Meis_N"/>
</dbReference>
<dbReference type="GO" id="GO:0006355">
    <property type="term" value="P:regulation of DNA-templated transcription"/>
    <property type="evidence" value="ECO:0007669"/>
    <property type="project" value="InterPro"/>
</dbReference>
<dbReference type="FunFam" id="1.10.10.60:FF:000004">
    <property type="entry name" value="Meis2 homeobox isoform 2c"/>
    <property type="match status" value="1"/>
</dbReference>
<feature type="region of interest" description="Disordered" evidence="6">
    <location>
        <begin position="28"/>
        <end position="50"/>
    </location>
</feature>
<comment type="subcellular location">
    <subcellularLocation>
        <location evidence="5">Nucleus</location>
    </subcellularLocation>
</comment>
<dbReference type="Pfam" id="PF05920">
    <property type="entry name" value="Homeobox_KN"/>
    <property type="match status" value="1"/>
</dbReference>
<evidence type="ECO:0000256" key="5">
    <source>
        <dbReference type="PROSITE-ProRule" id="PRU00108"/>
    </source>
</evidence>
<evidence type="ECO:0000313" key="8">
    <source>
        <dbReference type="EMBL" id="AFP48375.1"/>
    </source>
</evidence>
<dbReference type="InterPro" id="IPR008422">
    <property type="entry name" value="KN_HD"/>
</dbReference>